<dbReference type="PANTHER" id="PTHR12356:SF19">
    <property type="entry name" value="NUDC DOMAIN-CONTAINING PROTEIN 3"/>
    <property type="match status" value="1"/>
</dbReference>
<dbReference type="InterPro" id="IPR008978">
    <property type="entry name" value="HSP20-like_chaperone"/>
</dbReference>
<feature type="compositionally biased region" description="Basic and acidic residues" evidence="2">
    <location>
        <begin position="119"/>
        <end position="133"/>
    </location>
</feature>
<evidence type="ECO:0000256" key="2">
    <source>
        <dbReference type="SAM" id="MobiDB-lite"/>
    </source>
</evidence>
<dbReference type="CDD" id="cd06467">
    <property type="entry name" value="p23_NUDC_like"/>
    <property type="match status" value="1"/>
</dbReference>
<dbReference type="GO" id="GO:0005737">
    <property type="term" value="C:cytoplasm"/>
    <property type="evidence" value="ECO:0007669"/>
    <property type="project" value="TreeGrafter"/>
</dbReference>
<sequence length="324" mass="37190">MSTENNFDDLLYPILCGEGNIFGFFDKIFEFLYRRTDFFKFKTKESPELGLSDGEAEKIVKSVFCKYMEKAVSEWRSQTILDTDPVSLDYVAEETVVTTESDSEKISSSSPEENSVESLENKIPSKREEDQSDPKVPMMDPDSYNGASYDDFSWSQTIGDLDIHIKVPCEVTSGKQVHVDIQHTHIRVELVKDDKLYVLKEGDLTWKINVEESAWTLIPGEEINICLHKMKERWWDSCFVDGPKINLKAIDPSIPFEDLDQESQAKIEELMYNEHLKRLGKPTIQQTKLHNILKDAWDRDGSPFKGQPFDPSVVDIQNTESALL</sequence>
<dbReference type="Pfam" id="PF14050">
    <property type="entry name" value="Nudc_N"/>
    <property type="match status" value="1"/>
</dbReference>
<dbReference type="Gene3D" id="2.60.40.790">
    <property type="match status" value="1"/>
</dbReference>
<dbReference type="InterPro" id="IPR037898">
    <property type="entry name" value="NudC_fam"/>
</dbReference>
<dbReference type="PROSITE" id="PS51203">
    <property type="entry name" value="CS"/>
    <property type="match status" value="1"/>
</dbReference>
<reference evidence="4" key="1">
    <citation type="submission" date="2020-08" db="EMBL/GenBank/DDBJ databases">
        <title>Multicomponent nature underlies the extraordinary mechanical properties of spider dragline silk.</title>
        <authorList>
            <person name="Kono N."/>
            <person name="Nakamura H."/>
            <person name="Mori M."/>
            <person name="Yoshida Y."/>
            <person name="Ohtoshi R."/>
            <person name="Malay A.D."/>
            <person name="Moran D.A.P."/>
            <person name="Tomita M."/>
            <person name="Numata K."/>
            <person name="Arakawa K."/>
        </authorList>
    </citation>
    <scope>NUCLEOTIDE SEQUENCE</scope>
</reference>
<dbReference type="OrthoDB" id="515366at2759"/>
<organism evidence="4 5">
    <name type="scientific">Nephila pilipes</name>
    <name type="common">Giant wood spider</name>
    <name type="synonym">Nephila maculata</name>
    <dbReference type="NCBI Taxonomy" id="299642"/>
    <lineage>
        <taxon>Eukaryota</taxon>
        <taxon>Metazoa</taxon>
        <taxon>Ecdysozoa</taxon>
        <taxon>Arthropoda</taxon>
        <taxon>Chelicerata</taxon>
        <taxon>Arachnida</taxon>
        <taxon>Araneae</taxon>
        <taxon>Araneomorphae</taxon>
        <taxon>Entelegynae</taxon>
        <taxon>Araneoidea</taxon>
        <taxon>Nephilidae</taxon>
        <taxon>Nephila</taxon>
    </lineage>
</organism>
<dbReference type="Pfam" id="PF04969">
    <property type="entry name" value="CS"/>
    <property type="match status" value="1"/>
</dbReference>
<evidence type="ECO:0000259" key="3">
    <source>
        <dbReference type="PROSITE" id="PS51203"/>
    </source>
</evidence>
<keyword evidence="5" id="KW-1185">Reference proteome</keyword>
<dbReference type="InterPro" id="IPR025934">
    <property type="entry name" value="NudC_N_dom"/>
</dbReference>
<comment type="caution">
    <text evidence="4">The sequence shown here is derived from an EMBL/GenBank/DDBJ whole genome shotgun (WGS) entry which is preliminary data.</text>
</comment>
<gene>
    <name evidence="4" type="primary">NUDCD3</name>
    <name evidence="4" type="ORF">NPIL_500411</name>
</gene>
<protein>
    <submittedName>
        <fullName evidence="4">NudC domain-containing protein 3</fullName>
    </submittedName>
</protein>
<feature type="region of interest" description="Disordered" evidence="2">
    <location>
        <begin position="99"/>
        <end position="141"/>
    </location>
</feature>
<dbReference type="Proteomes" id="UP000887013">
    <property type="component" value="Unassembled WGS sequence"/>
</dbReference>
<evidence type="ECO:0000256" key="1">
    <source>
        <dbReference type="ARBA" id="ARBA00022553"/>
    </source>
</evidence>
<evidence type="ECO:0000313" key="5">
    <source>
        <dbReference type="Proteomes" id="UP000887013"/>
    </source>
</evidence>
<dbReference type="GO" id="GO:0051082">
    <property type="term" value="F:unfolded protein binding"/>
    <property type="evidence" value="ECO:0007669"/>
    <property type="project" value="TreeGrafter"/>
</dbReference>
<feature type="domain" description="CS" evidence="3">
    <location>
        <begin position="147"/>
        <end position="239"/>
    </location>
</feature>
<dbReference type="EMBL" id="BMAW01020712">
    <property type="protein sequence ID" value="GFT69547.1"/>
    <property type="molecule type" value="Genomic_DNA"/>
</dbReference>
<dbReference type="PANTHER" id="PTHR12356">
    <property type="entry name" value="NUCLEAR MOVEMENT PROTEIN NUDC"/>
    <property type="match status" value="1"/>
</dbReference>
<proteinExistence type="predicted"/>
<dbReference type="AlphaFoldDB" id="A0A8X6U188"/>
<keyword evidence="1" id="KW-0597">Phosphoprotein</keyword>
<dbReference type="InterPro" id="IPR007052">
    <property type="entry name" value="CS_dom"/>
</dbReference>
<accession>A0A8X6U188</accession>
<name>A0A8X6U188_NEPPI</name>
<dbReference type="GO" id="GO:0006457">
    <property type="term" value="P:protein folding"/>
    <property type="evidence" value="ECO:0007669"/>
    <property type="project" value="TreeGrafter"/>
</dbReference>
<feature type="compositionally biased region" description="Low complexity" evidence="2">
    <location>
        <begin position="99"/>
        <end position="118"/>
    </location>
</feature>
<evidence type="ECO:0000313" key="4">
    <source>
        <dbReference type="EMBL" id="GFT69547.1"/>
    </source>
</evidence>
<dbReference type="SUPFAM" id="SSF49764">
    <property type="entry name" value="HSP20-like chaperones"/>
    <property type="match status" value="1"/>
</dbReference>